<comment type="caution">
    <text evidence="2">The sequence shown here is derived from an EMBL/GenBank/DDBJ whole genome shotgun (WGS) entry which is preliminary data.</text>
</comment>
<name>A0A1F5WYS4_9BACT</name>
<proteinExistence type="predicted"/>
<dbReference type="Proteomes" id="UP000178114">
    <property type="component" value="Unassembled WGS sequence"/>
</dbReference>
<dbReference type="Pfam" id="PF13529">
    <property type="entry name" value="Peptidase_C39_2"/>
    <property type="match status" value="1"/>
</dbReference>
<dbReference type="InterPro" id="IPR039564">
    <property type="entry name" value="Peptidase_C39-like"/>
</dbReference>
<reference evidence="2 3" key="1">
    <citation type="journal article" date="2016" name="Nat. Commun.">
        <title>Thousands of microbial genomes shed light on interconnected biogeochemical processes in an aquifer system.</title>
        <authorList>
            <person name="Anantharaman K."/>
            <person name="Brown C.T."/>
            <person name="Hug L.A."/>
            <person name="Sharon I."/>
            <person name="Castelle C.J."/>
            <person name="Probst A.J."/>
            <person name="Thomas B.C."/>
            <person name="Singh A."/>
            <person name="Wilkins M.J."/>
            <person name="Karaoz U."/>
            <person name="Brodie E.L."/>
            <person name="Williams K.H."/>
            <person name="Hubbard S.S."/>
            <person name="Banfield J.F."/>
        </authorList>
    </citation>
    <scope>NUCLEOTIDE SEQUENCE [LARGE SCALE GENOMIC DNA]</scope>
</reference>
<dbReference type="AlphaFoldDB" id="A0A1F5WYS4"/>
<evidence type="ECO:0000259" key="1">
    <source>
        <dbReference type="Pfam" id="PF13529"/>
    </source>
</evidence>
<evidence type="ECO:0000313" key="2">
    <source>
        <dbReference type="EMBL" id="OGF80794.1"/>
    </source>
</evidence>
<organism evidence="2 3">
    <name type="scientific">Candidatus Giovannonibacteria bacterium RIFCSPLOWO2_01_FULL_45_34</name>
    <dbReference type="NCBI Taxonomy" id="1798351"/>
    <lineage>
        <taxon>Bacteria</taxon>
        <taxon>Candidatus Giovannoniibacteriota</taxon>
    </lineage>
</organism>
<dbReference type="EMBL" id="MFID01000028">
    <property type="protein sequence ID" value="OGF80794.1"/>
    <property type="molecule type" value="Genomic_DNA"/>
</dbReference>
<dbReference type="Gene3D" id="3.90.70.10">
    <property type="entry name" value="Cysteine proteinases"/>
    <property type="match status" value="1"/>
</dbReference>
<feature type="domain" description="Peptidase C39-like" evidence="1">
    <location>
        <begin position="9"/>
        <end position="161"/>
    </location>
</feature>
<sequence length="192" mass="21618">MDGNKKNLLDAPYYSQWLDVKDADWQYRSCGIAALKMAMEFLDKDAANSSLRRPTSKWINLDDLIREGLVLGAYKQNVGWVHDGLVALAAEHGFKNSFRKEWAIERSPTSLNEGIEFVTSTLEERISVIASVKGRDTGHLILLIGFEKEGGELKGFYCHDPDAKKASEGVNKFIPAKDFLELWKGRIIVVNK</sequence>
<protein>
    <recommendedName>
        <fullName evidence="1">Peptidase C39-like domain-containing protein</fullName>
    </recommendedName>
</protein>
<accession>A0A1F5WYS4</accession>
<evidence type="ECO:0000313" key="3">
    <source>
        <dbReference type="Proteomes" id="UP000178114"/>
    </source>
</evidence>
<dbReference type="STRING" id="1798351.A2930_01535"/>
<gene>
    <name evidence="2" type="ORF">A2930_01535</name>
</gene>